<organism evidence="1 2">
    <name type="scientific">Pedobacter lithocola</name>
    <dbReference type="NCBI Taxonomy" id="1908239"/>
    <lineage>
        <taxon>Bacteria</taxon>
        <taxon>Pseudomonadati</taxon>
        <taxon>Bacteroidota</taxon>
        <taxon>Sphingobacteriia</taxon>
        <taxon>Sphingobacteriales</taxon>
        <taxon>Sphingobacteriaceae</taxon>
        <taxon>Pedobacter</taxon>
    </lineage>
</organism>
<proteinExistence type="predicted"/>
<sequence>MSIQYFFGNSSPAMRFKASARSSPSRFPLLSGLETQACTPHKEV</sequence>
<keyword evidence="2" id="KW-1185">Reference proteome</keyword>
<gene>
    <name evidence="1" type="ORF">ACFOWA_16730</name>
</gene>
<protein>
    <submittedName>
        <fullName evidence="1">Uncharacterized protein</fullName>
    </submittedName>
</protein>
<name>A0ABV8PCC2_9SPHI</name>
<dbReference type="RefSeq" id="WP_378987218.1">
    <property type="nucleotide sequence ID" value="NZ_JBHSBW010000013.1"/>
</dbReference>
<comment type="caution">
    <text evidence="1">The sequence shown here is derived from an EMBL/GenBank/DDBJ whole genome shotgun (WGS) entry which is preliminary data.</text>
</comment>
<dbReference type="EMBL" id="JBHSBW010000013">
    <property type="protein sequence ID" value="MFC4212843.1"/>
    <property type="molecule type" value="Genomic_DNA"/>
</dbReference>
<reference evidence="2" key="1">
    <citation type="journal article" date="2019" name="Int. J. Syst. Evol. Microbiol.">
        <title>The Global Catalogue of Microorganisms (GCM) 10K type strain sequencing project: providing services to taxonomists for standard genome sequencing and annotation.</title>
        <authorList>
            <consortium name="The Broad Institute Genomics Platform"/>
            <consortium name="The Broad Institute Genome Sequencing Center for Infectious Disease"/>
            <person name="Wu L."/>
            <person name="Ma J."/>
        </authorList>
    </citation>
    <scope>NUCLEOTIDE SEQUENCE [LARGE SCALE GENOMIC DNA]</scope>
    <source>
        <strain evidence="2">CCM 8691</strain>
    </source>
</reference>
<accession>A0ABV8PCC2</accession>
<evidence type="ECO:0000313" key="1">
    <source>
        <dbReference type="EMBL" id="MFC4212843.1"/>
    </source>
</evidence>
<dbReference type="Proteomes" id="UP001595789">
    <property type="component" value="Unassembled WGS sequence"/>
</dbReference>
<evidence type="ECO:0000313" key="2">
    <source>
        <dbReference type="Proteomes" id="UP001595789"/>
    </source>
</evidence>